<dbReference type="Gene3D" id="2.130.10.10">
    <property type="entry name" value="YVTN repeat-like/Quinoprotein amine dehydrogenase"/>
    <property type="match status" value="3"/>
</dbReference>
<feature type="compositionally biased region" description="Basic and acidic residues" evidence="9">
    <location>
        <begin position="632"/>
        <end position="656"/>
    </location>
</feature>
<keyword evidence="3" id="KW-0963">Cytoplasm</keyword>
<dbReference type="SMART" id="SM00320">
    <property type="entry name" value="WD40"/>
    <property type="match status" value="10"/>
</dbReference>
<keyword evidence="6" id="KW-0677">Repeat</keyword>
<sequence length="1480" mass="165725">MSVRLYLKGRPVTSYIPSAVETYKLNVKGAVPSHLAPCTGRRYHSVIRGNQMTLLFLLHFCLHCVSYGYRGKDSRFNLHLLPSGEVVYFMAAIVVLHNVEEGVQRHYQGHNDDVKSIAIHPDNVTIATGQVAGHDPEEGMPHVRIWNSVSLNTLHVIGLNHFDRAVCCVGFSKQRKTTKMAAKKPRRMQRFKEEYTRKWPIITESTVDVFHAFCTKCQVNFSISHGGLNDIAKHVGSAKHRQIAMSVQEHSGGLHRFFASDRSTEGEQVIRAEVLFSDFIVEHNLPIAVADHVGPLLRKMFPDSETAKKYGCARTKTTAILGVSAEENVNEIVKHLINNPFSVATDGSNDYADHKLYPVLVKYFDYTEGRVICCLLSVKECKVSSTGKNIFDLLDNTLQRYKIPWRNCICFGTDNASVMVGHKSGVAAFLKEANSDIYIQGCPCHLMHLTAEKASKELLLNVEEFLIDIYYYLDKSAKRKQELQAFQTLCGLESRKILKHVSTRWLSLGLSVKRVLEQWNALKDYFNKEVAKKEPCSSKSKQGSNKDPQKSKVMRQQGGGSHAGSTTHKESSQDHGKTTLARPQEVRPHAGNSGTTAPKQKREGPQRLTSAKSHSVGSQASVLTTAATLGHKSKDPERLSLSRPKERGTDTRDSAPRNKQGSKKGSENSTKRRPQEVASCAGSSTNKQPQHEFDVASYLFKQAELSKQYKARREKEASNVPSGGDGRVFRVHRHLQNGNAYLTMLFLDAVLPVFDKANILLQSDEPLIHKLLPTLQKQLINILTNLVKPSVIKNYQNNLLDIPFDNLKSQKEDKDLFIGAKAEAFLEECSTVEAGRFYRSVRNYYSKAIAYMINKFPYKDPLLYHAQAADISKQMDTSFESVRYFTNRYDCFLLSEDDMDLLQREFNNYQVFEFPESVLSKQRIDEQWHQIGLLRDENEQLRFPKLAYIMQGVITMFHSNSDCERIFSYVTKTATSMRPNLGSSTLSNLMVHKQFMLAKQSDGGTHLAAIDESNEHVLSVWDWDKEKKLCETKSSQDPVVQVEFHPSLENQLISLGKGHIHFWNFGTGKLVRKSGIFEKHDKPKFILCMTFSPDGDVISGDSNGNIFIWGKGGTRIRQAITGAHEGPIFSLIATKDGGLLSGGGKDKKVHSWNSSYENVGTGELPDATGPVRALCPGNDGMVYVGTTRNAILKGELGGEFETVVQGHTDELWGLAINPNQGLFATGAYDKHLIVWDMESHKPLWSKILEDPIQSVGFHPTGSFIAVGFQTGRWVVLDTDSQDLVAMHTDGNEQHDIIRYSPDGTHLAVASHDNFIYIYSVEEEGRKYTKVGKCSGHSSFVTHIDWSSDGKLLQSNSGDYEMLFWDTETCKQNVNGKDLRDTEWHTYTCVLGYPVIGIWPEGSDGTDVNTVARSHDGTVLATGDDFGKVKLFKCPASHPKTECNAYQGHSSHVTCVDFFPDDSTLISTGGRDMSVMQWKVQ</sequence>
<dbReference type="InterPro" id="IPR005108">
    <property type="entry name" value="HELP"/>
</dbReference>
<organism evidence="12 13">
    <name type="scientific">Holothuria leucospilota</name>
    <name type="common">Black long sea cucumber</name>
    <name type="synonym">Mertensiothuria leucospilota</name>
    <dbReference type="NCBI Taxonomy" id="206669"/>
    <lineage>
        <taxon>Eukaryota</taxon>
        <taxon>Metazoa</taxon>
        <taxon>Echinodermata</taxon>
        <taxon>Eleutherozoa</taxon>
        <taxon>Echinozoa</taxon>
        <taxon>Holothuroidea</taxon>
        <taxon>Aspidochirotacea</taxon>
        <taxon>Aspidochirotida</taxon>
        <taxon>Holothuriidae</taxon>
        <taxon>Holothuria</taxon>
    </lineage>
</organism>
<dbReference type="InterPro" id="IPR012337">
    <property type="entry name" value="RNaseH-like_sf"/>
</dbReference>
<evidence type="ECO:0000256" key="2">
    <source>
        <dbReference type="ARBA" id="ARBA00006489"/>
    </source>
</evidence>
<proteinExistence type="inferred from homology"/>
<dbReference type="GO" id="GO:0005874">
    <property type="term" value="C:microtubule"/>
    <property type="evidence" value="ECO:0007669"/>
    <property type="project" value="UniProtKB-KW"/>
</dbReference>
<evidence type="ECO:0000256" key="1">
    <source>
        <dbReference type="ARBA" id="ARBA00004245"/>
    </source>
</evidence>
<dbReference type="InterPro" id="IPR036322">
    <property type="entry name" value="WD40_repeat_dom_sf"/>
</dbReference>
<feature type="domain" description="EML-like first beta-propeller" evidence="10">
    <location>
        <begin position="1000"/>
        <end position="1194"/>
    </location>
</feature>
<dbReference type="PANTHER" id="PTHR13720:SF50">
    <property type="entry name" value="ECHINODERM MICROTUBULE-ASSOCIATED PROTEIN-LIKE 2"/>
    <property type="match status" value="1"/>
</dbReference>
<evidence type="ECO:0000256" key="3">
    <source>
        <dbReference type="ARBA" id="ARBA00022490"/>
    </source>
</evidence>
<comment type="similarity">
    <text evidence="2">Belongs to the WD repeat EMAP family.</text>
</comment>
<evidence type="ECO:0000256" key="5">
    <source>
        <dbReference type="ARBA" id="ARBA00022701"/>
    </source>
</evidence>
<keyword evidence="7" id="KW-0206">Cytoskeleton</keyword>
<keyword evidence="4 8" id="KW-0853">WD repeat</keyword>
<feature type="domain" description="EML-like first beta-propeller" evidence="10">
    <location>
        <begin position="104"/>
        <end position="182"/>
    </location>
</feature>
<dbReference type="EMBL" id="JAIZAY010000003">
    <property type="protein sequence ID" value="KAJ8044605.1"/>
    <property type="molecule type" value="Genomic_DNA"/>
</dbReference>
<dbReference type="Pfam" id="PF23414">
    <property type="entry name" value="Beta-prop_EML_2"/>
    <property type="match status" value="1"/>
</dbReference>
<dbReference type="SUPFAM" id="SSF53098">
    <property type="entry name" value="Ribonuclease H-like"/>
    <property type="match status" value="1"/>
</dbReference>
<dbReference type="InterPro" id="IPR001680">
    <property type="entry name" value="WD40_rpt"/>
</dbReference>
<dbReference type="Pfam" id="PF03451">
    <property type="entry name" value="HELP"/>
    <property type="match status" value="1"/>
</dbReference>
<feature type="repeat" description="WD" evidence="8">
    <location>
        <begin position="1121"/>
        <end position="1153"/>
    </location>
</feature>
<feature type="repeat" description="WD" evidence="8">
    <location>
        <begin position="1333"/>
        <end position="1368"/>
    </location>
</feature>
<keyword evidence="13" id="KW-1185">Reference proteome</keyword>
<accession>A0A9Q1CGP2</accession>
<feature type="compositionally biased region" description="Polar residues" evidence="9">
    <location>
        <begin position="537"/>
        <end position="546"/>
    </location>
</feature>
<gene>
    <name evidence="12" type="ORF">HOLleu_07391</name>
</gene>
<evidence type="ECO:0000256" key="4">
    <source>
        <dbReference type="ARBA" id="ARBA00022574"/>
    </source>
</evidence>
<evidence type="ECO:0000259" key="11">
    <source>
        <dbReference type="Pfam" id="PF23414"/>
    </source>
</evidence>
<feature type="repeat" description="WD" evidence="8">
    <location>
        <begin position="1445"/>
        <end position="1480"/>
    </location>
</feature>
<evidence type="ECO:0000259" key="10">
    <source>
        <dbReference type="Pfam" id="PF23409"/>
    </source>
</evidence>
<feature type="compositionally biased region" description="Polar residues" evidence="9">
    <location>
        <begin position="607"/>
        <end position="627"/>
    </location>
</feature>
<evidence type="ECO:0000256" key="8">
    <source>
        <dbReference type="PROSITE-ProRule" id="PRU00221"/>
    </source>
</evidence>
<feature type="domain" description="EML-like second beta-propeller" evidence="11">
    <location>
        <begin position="1211"/>
        <end position="1479"/>
    </location>
</feature>
<comment type="caution">
    <text evidence="12">The sequence shown here is derived from an EMBL/GenBank/DDBJ whole genome shotgun (WGS) entry which is preliminary data.</text>
</comment>
<evidence type="ECO:0000256" key="6">
    <source>
        <dbReference type="ARBA" id="ARBA00022737"/>
    </source>
</evidence>
<dbReference type="Pfam" id="PF23409">
    <property type="entry name" value="Beta-prop_EML"/>
    <property type="match status" value="2"/>
</dbReference>
<dbReference type="PANTHER" id="PTHR13720">
    <property type="entry name" value="WD-40 REPEAT PROTEIN"/>
    <property type="match status" value="1"/>
</dbReference>
<feature type="compositionally biased region" description="Basic and acidic residues" evidence="9">
    <location>
        <begin position="664"/>
        <end position="675"/>
    </location>
</feature>
<dbReference type="InterPro" id="IPR015943">
    <property type="entry name" value="WD40/YVTN_repeat-like_dom_sf"/>
</dbReference>
<feature type="region of interest" description="Disordered" evidence="9">
    <location>
        <begin position="533"/>
        <end position="688"/>
    </location>
</feature>
<dbReference type="InterPro" id="IPR050630">
    <property type="entry name" value="WD_repeat_EMAP"/>
</dbReference>
<protein>
    <submittedName>
        <fullName evidence="12">77 kDa echinoderm microtubule-associated protein</fullName>
    </submittedName>
</protein>
<dbReference type="PROSITE" id="PS50294">
    <property type="entry name" value="WD_REPEATS_REGION"/>
    <property type="match status" value="3"/>
</dbReference>
<comment type="subcellular location">
    <subcellularLocation>
        <location evidence="1">Cytoplasm</location>
        <location evidence="1">Cytoskeleton</location>
    </subcellularLocation>
</comment>
<evidence type="ECO:0000313" key="13">
    <source>
        <dbReference type="Proteomes" id="UP001152320"/>
    </source>
</evidence>
<dbReference type="GO" id="GO:0008017">
    <property type="term" value="F:microtubule binding"/>
    <property type="evidence" value="ECO:0007669"/>
    <property type="project" value="TreeGrafter"/>
</dbReference>
<dbReference type="PROSITE" id="PS50082">
    <property type="entry name" value="WD_REPEATS_2"/>
    <property type="match status" value="4"/>
</dbReference>
<dbReference type="SUPFAM" id="SSF50978">
    <property type="entry name" value="WD40 repeat-like"/>
    <property type="match status" value="3"/>
</dbReference>
<name>A0A9Q1CGP2_HOLLE</name>
<dbReference type="InterPro" id="IPR055439">
    <property type="entry name" value="Beta-prop_EML_1st"/>
</dbReference>
<feature type="repeat" description="WD" evidence="8">
    <location>
        <begin position="1204"/>
        <end position="1245"/>
    </location>
</feature>
<feature type="compositionally biased region" description="Basic and acidic residues" evidence="9">
    <location>
        <begin position="567"/>
        <end position="577"/>
    </location>
</feature>
<reference evidence="12" key="1">
    <citation type="submission" date="2021-10" db="EMBL/GenBank/DDBJ databases">
        <title>Tropical sea cucumber genome reveals ecological adaptation and Cuvierian tubules defense mechanism.</title>
        <authorList>
            <person name="Chen T."/>
        </authorList>
    </citation>
    <scope>NUCLEOTIDE SEQUENCE</scope>
    <source>
        <strain evidence="12">Nanhai2018</strain>
        <tissue evidence="12">Muscle</tissue>
    </source>
</reference>
<evidence type="ECO:0000256" key="9">
    <source>
        <dbReference type="SAM" id="MobiDB-lite"/>
    </source>
</evidence>
<evidence type="ECO:0000313" key="12">
    <source>
        <dbReference type="EMBL" id="KAJ8044605.1"/>
    </source>
</evidence>
<dbReference type="GO" id="GO:0000226">
    <property type="term" value="P:microtubule cytoskeleton organization"/>
    <property type="evidence" value="ECO:0007669"/>
    <property type="project" value="TreeGrafter"/>
</dbReference>
<evidence type="ECO:0000256" key="7">
    <source>
        <dbReference type="ARBA" id="ARBA00023212"/>
    </source>
</evidence>
<dbReference type="GO" id="GO:0072686">
    <property type="term" value="C:mitotic spindle"/>
    <property type="evidence" value="ECO:0007669"/>
    <property type="project" value="TreeGrafter"/>
</dbReference>
<dbReference type="OrthoDB" id="47802at2759"/>
<dbReference type="InterPro" id="IPR055442">
    <property type="entry name" value="Beta-prop_EML-like_2nd"/>
</dbReference>
<dbReference type="Proteomes" id="UP001152320">
    <property type="component" value="Chromosome 3"/>
</dbReference>
<dbReference type="FunFam" id="2.130.10.10:FF:000005">
    <property type="entry name" value="Putative echinoderm microtubule-associated protein-like 1"/>
    <property type="match status" value="1"/>
</dbReference>
<keyword evidence="5" id="KW-0493">Microtubule</keyword>